<dbReference type="InterPro" id="IPR012338">
    <property type="entry name" value="Beta-lactam/transpept-like"/>
</dbReference>
<comment type="caution">
    <text evidence="2">The sequence shown here is derived from an EMBL/GenBank/DDBJ whole genome shotgun (WGS) entry which is preliminary data.</text>
</comment>
<evidence type="ECO:0000313" key="2">
    <source>
        <dbReference type="EMBL" id="RXS94542.1"/>
    </source>
</evidence>
<dbReference type="PANTHER" id="PTHR30627">
    <property type="entry name" value="PEPTIDOGLYCAN D,D-TRANSPEPTIDASE"/>
    <property type="match status" value="1"/>
</dbReference>
<dbReference type="Gene3D" id="3.40.710.10">
    <property type="entry name" value="DD-peptidase/beta-lactamase superfamily"/>
    <property type="match status" value="2"/>
</dbReference>
<dbReference type="InterPro" id="IPR050515">
    <property type="entry name" value="Beta-lactam/transpept"/>
</dbReference>
<gene>
    <name evidence="2" type="ORF">ESZ00_15875</name>
</gene>
<dbReference type="SUPFAM" id="SSF56601">
    <property type="entry name" value="beta-lactamase/transpeptidase-like"/>
    <property type="match status" value="1"/>
</dbReference>
<dbReference type="Pfam" id="PF00905">
    <property type="entry name" value="Transpeptidase"/>
    <property type="match status" value="1"/>
</dbReference>
<name>A0A4V1NV51_9BACT</name>
<dbReference type="GO" id="GO:0005886">
    <property type="term" value="C:plasma membrane"/>
    <property type="evidence" value="ECO:0007669"/>
    <property type="project" value="TreeGrafter"/>
</dbReference>
<feature type="domain" description="Penicillin-binding protein transpeptidase" evidence="1">
    <location>
        <begin position="72"/>
        <end position="285"/>
    </location>
</feature>
<proteinExistence type="predicted"/>
<dbReference type="Proteomes" id="UP000290253">
    <property type="component" value="Unassembled WGS sequence"/>
</dbReference>
<organism evidence="2 3">
    <name type="scientific">Silvibacterium dinghuense</name>
    <dbReference type="NCBI Taxonomy" id="1560006"/>
    <lineage>
        <taxon>Bacteria</taxon>
        <taxon>Pseudomonadati</taxon>
        <taxon>Acidobacteriota</taxon>
        <taxon>Terriglobia</taxon>
        <taxon>Terriglobales</taxon>
        <taxon>Acidobacteriaceae</taxon>
        <taxon>Silvibacterium</taxon>
    </lineage>
</organism>
<reference evidence="2 3" key="1">
    <citation type="journal article" date="2016" name="Int. J. Syst. Evol. Microbiol.">
        <title>Acidipila dinghuensis sp. nov., an acidobacterium isolated from forest soil.</title>
        <authorList>
            <person name="Jiang Y.W."/>
            <person name="Wang J."/>
            <person name="Chen M.H."/>
            <person name="Lv Y.Y."/>
            <person name="Qiu L.H."/>
        </authorList>
    </citation>
    <scope>NUCLEOTIDE SEQUENCE [LARGE SCALE GENOMIC DNA]</scope>
    <source>
        <strain evidence="2 3">DHOF10</strain>
    </source>
</reference>
<dbReference type="GO" id="GO:0008658">
    <property type="term" value="F:penicillin binding"/>
    <property type="evidence" value="ECO:0007669"/>
    <property type="project" value="InterPro"/>
</dbReference>
<protein>
    <recommendedName>
        <fullName evidence="1">Penicillin-binding protein transpeptidase domain-containing protein</fullName>
    </recommendedName>
</protein>
<keyword evidence="3" id="KW-1185">Reference proteome</keyword>
<evidence type="ECO:0000313" key="3">
    <source>
        <dbReference type="Proteomes" id="UP000290253"/>
    </source>
</evidence>
<dbReference type="GO" id="GO:0071555">
    <property type="term" value="P:cell wall organization"/>
    <property type="evidence" value="ECO:0007669"/>
    <property type="project" value="TreeGrafter"/>
</dbReference>
<dbReference type="OrthoDB" id="118241at2"/>
<dbReference type="AlphaFoldDB" id="A0A4V1NV51"/>
<dbReference type="InterPro" id="IPR001460">
    <property type="entry name" value="PCN-bd_Tpept"/>
</dbReference>
<accession>A0A4V1NV51</accession>
<sequence>MISSVHLTSSGGSAHSPSASVHRLESASFSLKSRLIPARTHPLSASLLQTQKSPSSISGRILQEQLHAAKASGVLLDWNTGKVLAVEGRPHASTPGSAIKPFLLTYALKHGIVDANTRVYCRRTLHVAGRSLPCSHPNDQPLLDAEDALAASCNTWFASLAQRMTAQDLQAALQQTGLPYSTTHFDEPDDRILTVLGLENVSTTPIQMAIAYRALFLHEAHTSVVWNGLRDSVAYGMANHARIKGAGVLGKTGTASNPGEWWTHGWFAGGIPNRFVLVIYVPRGDGGIAATLASHVFQHLLPEDAP</sequence>
<dbReference type="EMBL" id="SDMK01000003">
    <property type="protein sequence ID" value="RXS94542.1"/>
    <property type="molecule type" value="Genomic_DNA"/>
</dbReference>
<evidence type="ECO:0000259" key="1">
    <source>
        <dbReference type="Pfam" id="PF00905"/>
    </source>
</evidence>